<reference evidence="2" key="1">
    <citation type="journal article" date="2019" name="Int. J. Syst. Evol. Microbiol.">
        <title>The Global Catalogue of Microorganisms (GCM) 10K type strain sequencing project: providing services to taxonomists for standard genome sequencing and annotation.</title>
        <authorList>
            <consortium name="The Broad Institute Genomics Platform"/>
            <consortium name="The Broad Institute Genome Sequencing Center for Infectious Disease"/>
            <person name="Wu L."/>
            <person name="Ma J."/>
        </authorList>
    </citation>
    <scope>NUCLEOTIDE SEQUENCE [LARGE SCALE GENOMIC DNA]</scope>
    <source>
        <strain evidence="2">JCM 12393</strain>
    </source>
</reference>
<keyword evidence="2" id="KW-1185">Reference proteome</keyword>
<protein>
    <submittedName>
        <fullName evidence="1">Uncharacterized protein</fullName>
    </submittedName>
</protein>
<proteinExistence type="predicted"/>
<organism evidence="1 2">
    <name type="scientific">Kitasatospora putterlickiae</name>
    <dbReference type="NCBI Taxonomy" id="221725"/>
    <lineage>
        <taxon>Bacteria</taxon>
        <taxon>Bacillati</taxon>
        <taxon>Actinomycetota</taxon>
        <taxon>Actinomycetes</taxon>
        <taxon>Kitasatosporales</taxon>
        <taxon>Streptomycetaceae</taxon>
        <taxon>Kitasatospora</taxon>
    </lineage>
</organism>
<evidence type="ECO:0000313" key="1">
    <source>
        <dbReference type="EMBL" id="GAA1387642.1"/>
    </source>
</evidence>
<dbReference type="EMBL" id="BAAAKJ010000062">
    <property type="protein sequence ID" value="GAA1387642.1"/>
    <property type="molecule type" value="Genomic_DNA"/>
</dbReference>
<name>A0ABP4IJ06_9ACTN</name>
<gene>
    <name evidence="1" type="ORF">GCM10009639_12920</name>
</gene>
<accession>A0ABP4IJ06</accession>
<comment type="caution">
    <text evidence="1">The sequence shown here is derived from an EMBL/GenBank/DDBJ whole genome shotgun (WGS) entry which is preliminary data.</text>
</comment>
<sequence>MPATASAETTKALASGAERAAQAGLAVQTSAAVAAVTAAPASRRVRVRVRREVMVVVPFVGRAGR</sequence>
<dbReference type="Proteomes" id="UP001499863">
    <property type="component" value="Unassembled WGS sequence"/>
</dbReference>
<evidence type="ECO:0000313" key="2">
    <source>
        <dbReference type="Proteomes" id="UP001499863"/>
    </source>
</evidence>